<dbReference type="Proteomes" id="UP001458880">
    <property type="component" value="Unassembled WGS sequence"/>
</dbReference>
<evidence type="ECO:0000313" key="2">
    <source>
        <dbReference type="Proteomes" id="UP001458880"/>
    </source>
</evidence>
<proteinExistence type="predicted"/>
<gene>
    <name evidence="1" type="ORF">QE152_g38917</name>
</gene>
<name>A0AAW1HV71_POPJA</name>
<keyword evidence="2" id="KW-1185">Reference proteome</keyword>
<protein>
    <submittedName>
        <fullName evidence="1">Uncharacterized protein</fullName>
    </submittedName>
</protein>
<reference evidence="1 2" key="1">
    <citation type="journal article" date="2024" name="BMC Genomics">
        <title>De novo assembly and annotation of Popillia japonica's genome with initial clues to its potential as an invasive pest.</title>
        <authorList>
            <person name="Cucini C."/>
            <person name="Boschi S."/>
            <person name="Funari R."/>
            <person name="Cardaioli E."/>
            <person name="Iannotti N."/>
            <person name="Marturano G."/>
            <person name="Paoli F."/>
            <person name="Bruttini M."/>
            <person name="Carapelli A."/>
            <person name="Frati F."/>
            <person name="Nardi F."/>
        </authorList>
    </citation>
    <scope>NUCLEOTIDE SEQUENCE [LARGE SCALE GENOMIC DNA]</scope>
    <source>
        <strain evidence="1">DMR45628</strain>
    </source>
</reference>
<comment type="caution">
    <text evidence="1">The sequence shown here is derived from an EMBL/GenBank/DDBJ whole genome shotgun (WGS) entry which is preliminary data.</text>
</comment>
<sequence>MKKILMKTKIVDTGYVINEEYEISDDKDPREYAQGLIDSYNATLRPKESPRELLKVSVIKEQVQGKKEHSWEKQNLVTISRGGKMYDIYKCTCCGITGKQYGLSGKVTRDPRYKADKYQYCQD</sequence>
<dbReference type="EMBL" id="JASPKY010000881">
    <property type="protein sequence ID" value="KAK9680655.1"/>
    <property type="molecule type" value="Genomic_DNA"/>
</dbReference>
<evidence type="ECO:0000313" key="1">
    <source>
        <dbReference type="EMBL" id="KAK9680655.1"/>
    </source>
</evidence>
<dbReference type="AlphaFoldDB" id="A0AAW1HV71"/>
<organism evidence="1 2">
    <name type="scientific">Popillia japonica</name>
    <name type="common">Japanese beetle</name>
    <dbReference type="NCBI Taxonomy" id="7064"/>
    <lineage>
        <taxon>Eukaryota</taxon>
        <taxon>Metazoa</taxon>
        <taxon>Ecdysozoa</taxon>
        <taxon>Arthropoda</taxon>
        <taxon>Hexapoda</taxon>
        <taxon>Insecta</taxon>
        <taxon>Pterygota</taxon>
        <taxon>Neoptera</taxon>
        <taxon>Endopterygota</taxon>
        <taxon>Coleoptera</taxon>
        <taxon>Polyphaga</taxon>
        <taxon>Scarabaeiformia</taxon>
        <taxon>Scarabaeidae</taxon>
        <taxon>Rutelinae</taxon>
        <taxon>Popillia</taxon>
    </lineage>
</organism>
<accession>A0AAW1HV71</accession>